<sequence length="144" mass="16375">MKLPCTLVSISEVQLTSGITMQGVATFTKVQSIFSSNEVALLLEVEEGITSVLDKSKRFAAKKHDFLTCVEGLKGFDRDELLNSDSRGSCIITDHAHLVLLNIYGSQAAYEDTKWLDFKLSFYKILQNRWENLILKERRIIVCW</sequence>
<protein>
    <submittedName>
        <fullName evidence="5">Uncharacterized protein</fullName>
    </submittedName>
</protein>
<dbReference type="Gene3D" id="3.60.10.10">
    <property type="entry name" value="Endonuclease/exonuclease/phosphatase"/>
    <property type="match status" value="1"/>
</dbReference>
<dbReference type="GO" id="GO:0006284">
    <property type="term" value="P:base-excision repair"/>
    <property type="evidence" value="ECO:0007669"/>
    <property type="project" value="TreeGrafter"/>
</dbReference>
<reference evidence="5 6" key="1">
    <citation type="submission" date="2022-01" db="EMBL/GenBank/DDBJ databases">
        <authorList>
            <person name="Xiong W."/>
            <person name="Schranz E."/>
        </authorList>
    </citation>
    <scope>NUCLEOTIDE SEQUENCE [LARGE SCALE GENOMIC DNA]</scope>
</reference>
<dbReference type="PANTHER" id="PTHR22748">
    <property type="entry name" value="AP ENDONUCLEASE"/>
    <property type="match status" value="1"/>
</dbReference>
<evidence type="ECO:0000313" key="6">
    <source>
        <dbReference type="Proteomes" id="UP001157418"/>
    </source>
</evidence>
<comment type="caution">
    <text evidence="5">The sequence shown here is derived from an EMBL/GenBank/DDBJ whole genome shotgun (WGS) entry which is preliminary data.</text>
</comment>
<organism evidence="5 6">
    <name type="scientific">Lactuca virosa</name>
    <dbReference type="NCBI Taxonomy" id="75947"/>
    <lineage>
        <taxon>Eukaryota</taxon>
        <taxon>Viridiplantae</taxon>
        <taxon>Streptophyta</taxon>
        <taxon>Embryophyta</taxon>
        <taxon>Tracheophyta</taxon>
        <taxon>Spermatophyta</taxon>
        <taxon>Magnoliopsida</taxon>
        <taxon>eudicotyledons</taxon>
        <taxon>Gunneridae</taxon>
        <taxon>Pentapetalae</taxon>
        <taxon>asterids</taxon>
        <taxon>campanulids</taxon>
        <taxon>Asterales</taxon>
        <taxon>Asteraceae</taxon>
        <taxon>Cichorioideae</taxon>
        <taxon>Cichorieae</taxon>
        <taxon>Lactucinae</taxon>
        <taxon>Lactuca</taxon>
    </lineage>
</organism>
<dbReference type="Proteomes" id="UP001157418">
    <property type="component" value="Unassembled WGS sequence"/>
</dbReference>
<evidence type="ECO:0000256" key="1">
    <source>
        <dbReference type="ARBA" id="ARBA00001946"/>
    </source>
</evidence>
<dbReference type="InterPro" id="IPR004808">
    <property type="entry name" value="AP_endonuc_1"/>
</dbReference>
<evidence type="ECO:0000256" key="3">
    <source>
        <dbReference type="ARBA" id="ARBA00022801"/>
    </source>
</evidence>
<keyword evidence="2" id="KW-0479">Metal-binding</keyword>
<dbReference type="AlphaFoldDB" id="A0AAU9MUZ7"/>
<dbReference type="GO" id="GO:0003906">
    <property type="term" value="F:DNA-(apurinic or apyrimidinic site) endonuclease activity"/>
    <property type="evidence" value="ECO:0007669"/>
    <property type="project" value="TreeGrafter"/>
</dbReference>
<keyword evidence="3" id="KW-0378">Hydrolase</keyword>
<keyword evidence="6" id="KW-1185">Reference proteome</keyword>
<comment type="cofactor">
    <cofactor evidence="1">
        <name>Mg(2+)</name>
        <dbReference type="ChEBI" id="CHEBI:18420"/>
    </cofactor>
</comment>
<accession>A0AAU9MUZ7</accession>
<dbReference type="GO" id="GO:0008081">
    <property type="term" value="F:phosphoric diester hydrolase activity"/>
    <property type="evidence" value="ECO:0007669"/>
    <property type="project" value="TreeGrafter"/>
</dbReference>
<evidence type="ECO:0000256" key="4">
    <source>
        <dbReference type="ARBA" id="ARBA00022842"/>
    </source>
</evidence>
<evidence type="ECO:0000313" key="5">
    <source>
        <dbReference type="EMBL" id="CAH1429884.1"/>
    </source>
</evidence>
<gene>
    <name evidence="5" type="ORF">LVIROSA_LOCUS16707</name>
</gene>
<dbReference type="GO" id="GO:0046872">
    <property type="term" value="F:metal ion binding"/>
    <property type="evidence" value="ECO:0007669"/>
    <property type="project" value="UniProtKB-KW"/>
</dbReference>
<dbReference type="InterPro" id="IPR036691">
    <property type="entry name" value="Endo/exonu/phosph_ase_sf"/>
</dbReference>
<dbReference type="GO" id="GO:0008311">
    <property type="term" value="F:double-stranded DNA 3'-5' DNA exonuclease activity"/>
    <property type="evidence" value="ECO:0007669"/>
    <property type="project" value="TreeGrafter"/>
</dbReference>
<keyword evidence="4" id="KW-0460">Magnesium</keyword>
<evidence type="ECO:0000256" key="2">
    <source>
        <dbReference type="ARBA" id="ARBA00022723"/>
    </source>
</evidence>
<dbReference type="EMBL" id="CAKMRJ010003195">
    <property type="protein sequence ID" value="CAH1429884.1"/>
    <property type="molecule type" value="Genomic_DNA"/>
</dbReference>
<name>A0AAU9MUZ7_9ASTR</name>
<dbReference type="GO" id="GO:0005634">
    <property type="term" value="C:nucleus"/>
    <property type="evidence" value="ECO:0007669"/>
    <property type="project" value="TreeGrafter"/>
</dbReference>
<dbReference type="PANTHER" id="PTHR22748:SF4">
    <property type="entry name" value="DNA-(APURINIC OR APYRIMIDINIC SITE) ENDONUCLEASE 2"/>
    <property type="match status" value="1"/>
</dbReference>
<proteinExistence type="predicted"/>